<protein>
    <recommendedName>
        <fullName evidence="4">DUF4157 domain-containing protein</fullName>
    </recommendedName>
</protein>
<sequence length="331" mass="36723">MNRKFDSLGVGCRFGAFVCCLVLFAMPGIAAEPQSVPFHGGAKLIFATPEQGEKQITKQDGFIEHVGELEMQVRMESAEPVSKEAYLKSLGAGVKAWKPEEIEIVEKAAKQVAEALEGYDFPLPEEVLLVRVSAEVEGDAPHCRGASVILPDGFFSVTTDPARILAHELFHVMSSHHPELRDKLYEVIHFTKCNEVELPESVKPQRVTNPDAYWNQHVVRIDVAGQETPVMPVILTRSAEYQPGGLFANLDFRLMVLEEADGKFAPKLVDGEAVLLSPREAADYLQKIGRNTGYIIHPEEVLADNFALMLFDPEGVRDAWVIEGMQEVLKK</sequence>
<feature type="chain" id="PRO_5015565906" description="DUF4157 domain-containing protein" evidence="1">
    <location>
        <begin position="31"/>
        <end position="331"/>
    </location>
</feature>
<comment type="caution">
    <text evidence="2">The sequence shown here is derived from an EMBL/GenBank/DDBJ whole genome shotgun (WGS) entry which is preliminary data.</text>
</comment>
<organism evidence="2 3">
    <name type="scientific">Blastopirellula marina</name>
    <dbReference type="NCBI Taxonomy" id="124"/>
    <lineage>
        <taxon>Bacteria</taxon>
        <taxon>Pseudomonadati</taxon>
        <taxon>Planctomycetota</taxon>
        <taxon>Planctomycetia</taxon>
        <taxon>Pirellulales</taxon>
        <taxon>Pirellulaceae</taxon>
        <taxon>Blastopirellula</taxon>
    </lineage>
</organism>
<dbReference type="OrthoDB" id="9204554at2"/>
<keyword evidence="1" id="KW-0732">Signal</keyword>
<dbReference type="Proteomes" id="UP000237819">
    <property type="component" value="Unassembled WGS sequence"/>
</dbReference>
<accession>A0A2S8GCT9</accession>
<dbReference type="EMBL" id="PUHZ01000025">
    <property type="protein sequence ID" value="PQO42081.1"/>
    <property type="molecule type" value="Genomic_DNA"/>
</dbReference>
<evidence type="ECO:0000256" key="1">
    <source>
        <dbReference type="SAM" id="SignalP"/>
    </source>
</evidence>
<dbReference type="RefSeq" id="WP_105338664.1">
    <property type="nucleotide sequence ID" value="NZ_PUHZ01000025.1"/>
</dbReference>
<evidence type="ECO:0000313" key="3">
    <source>
        <dbReference type="Proteomes" id="UP000237819"/>
    </source>
</evidence>
<gene>
    <name evidence="2" type="ORF">C5Y93_27410</name>
</gene>
<feature type="signal peptide" evidence="1">
    <location>
        <begin position="1"/>
        <end position="30"/>
    </location>
</feature>
<reference evidence="2 3" key="1">
    <citation type="submission" date="2018-02" db="EMBL/GenBank/DDBJ databases">
        <title>Comparative genomes isolates from brazilian mangrove.</title>
        <authorList>
            <person name="Araujo J.E."/>
            <person name="Taketani R.G."/>
            <person name="Silva M.C.P."/>
            <person name="Loureco M.V."/>
            <person name="Andreote F.D."/>
        </authorList>
    </citation>
    <scope>NUCLEOTIDE SEQUENCE [LARGE SCALE GENOMIC DNA]</scope>
    <source>
        <strain evidence="2 3">Nap-Phe MGV</strain>
    </source>
</reference>
<dbReference type="AlphaFoldDB" id="A0A2S8GCT9"/>
<evidence type="ECO:0008006" key="4">
    <source>
        <dbReference type="Google" id="ProtNLM"/>
    </source>
</evidence>
<name>A0A2S8GCT9_9BACT</name>
<proteinExistence type="predicted"/>
<evidence type="ECO:0000313" key="2">
    <source>
        <dbReference type="EMBL" id="PQO42081.1"/>
    </source>
</evidence>